<keyword evidence="1" id="KW-0472">Membrane</keyword>
<dbReference type="AlphaFoldDB" id="A0A0L0C6G1"/>
<keyword evidence="3" id="KW-1185">Reference proteome</keyword>
<proteinExistence type="predicted"/>
<gene>
    <name evidence="2" type="ORF">FF38_02321</name>
</gene>
<dbReference type="STRING" id="7375.A0A0L0C6G1"/>
<dbReference type="Proteomes" id="UP000037069">
    <property type="component" value="Unassembled WGS sequence"/>
</dbReference>
<evidence type="ECO:0000313" key="2">
    <source>
        <dbReference type="EMBL" id="KNC27014.1"/>
    </source>
</evidence>
<protein>
    <submittedName>
        <fullName evidence="2">Uncharacterized protein</fullName>
    </submittedName>
</protein>
<evidence type="ECO:0000256" key="1">
    <source>
        <dbReference type="SAM" id="Phobius"/>
    </source>
</evidence>
<keyword evidence="1" id="KW-0812">Transmembrane</keyword>
<evidence type="ECO:0000313" key="3">
    <source>
        <dbReference type="Proteomes" id="UP000037069"/>
    </source>
</evidence>
<dbReference type="EMBL" id="JRES01000940">
    <property type="protein sequence ID" value="KNC27014.1"/>
    <property type="molecule type" value="Genomic_DNA"/>
</dbReference>
<reference evidence="2 3" key="1">
    <citation type="journal article" date="2015" name="Nat. Commun.">
        <title>Lucilia cuprina genome unlocks parasitic fly biology to underpin future interventions.</title>
        <authorList>
            <person name="Anstead C.A."/>
            <person name="Korhonen P.K."/>
            <person name="Young N.D."/>
            <person name="Hall R.S."/>
            <person name="Jex A.R."/>
            <person name="Murali S.C."/>
            <person name="Hughes D.S."/>
            <person name="Lee S.F."/>
            <person name="Perry T."/>
            <person name="Stroehlein A.J."/>
            <person name="Ansell B.R."/>
            <person name="Breugelmans B."/>
            <person name="Hofmann A."/>
            <person name="Qu J."/>
            <person name="Dugan S."/>
            <person name="Lee S.L."/>
            <person name="Chao H."/>
            <person name="Dinh H."/>
            <person name="Han Y."/>
            <person name="Doddapaneni H.V."/>
            <person name="Worley K.C."/>
            <person name="Muzny D.M."/>
            <person name="Ioannidis P."/>
            <person name="Waterhouse R.M."/>
            <person name="Zdobnov E.M."/>
            <person name="James P.J."/>
            <person name="Bagnall N.H."/>
            <person name="Kotze A.C."/>
            <person name="Gibbs R.A."/>
            <person name="Richards S."/>
            <person name="Batterham P."/>
            <person name="Gasser R.B."/>
        </authorList>
    </citation>
    <scope>NUCLEOTIDE SEQUENCE [LARGE SCALE GENOMIC DNA]</scope>
    <source>
        <strain evidence="2 3">LS</strain>
        <tissue evidence="2">Full body</tissue>
    </source>
</reference>
<feature type="transmembrane region" description="Helical" evidence="1">
    <location>
        <begin position="15"/>
        <end position="33"/>
    </location>
</feature>
<sequence>MYQQIGLYNYYSLSFHVYVVFSLHIIALSTLAVPHGKVIDMGYSETTVMPVYSGVQITQAF</sequence>
<keyword evidence="1" id="KW-1133">Transmembrane helix</keyword>
<accession>A0A0L0C6G1</accession>
<name>A0A0L0C6G1_LUCCU</name>
<organism evidence="2 3">
    <name type="scientific">Lucilia cuprina</name>
    <name type="common">Green bottle fly</name>
    <name type="synonym">Australian sheep blowfly</name>
    <dbReference type="NCBI Taxonomy" id="7375"/>
    <lineage>
        <taxon>Eukaryota</taxon>
        <taxon>Metazoa</taxon>
        <taxon>Ecdysozoa</taxon>
        <taxon>Arthropoda</taxon>
        <taxon>Hexapoda</taxon>
        <taxon>Insecta</taxon>
        <taxon>Pterygota</taxon>
        <taxon>Neoptera</taxon>
        <taxon>Endopterygota</taxon>
        <taxon>Diptera</taxon>
        <taxon>Brachycera</taxon>
        <taxon>Muscomorpha</taxon>
        <taxon>Oestroidea</taxon>
        <taxon>Calliphoridae</taxon>
        <taxon>Luciliinae</taxon>
        <taxon>Lucilia</taxon>
    </lineage>
</organism>
<comment type="caution">
    <text evidence="2">The sequence shown here is derived from an EMBL/GenBank/DDBJ whole genome shotgun (WGS) entry which is preliminary data.</text>
</comment>